<accession>A0A1H1RXX8</accession>
<dbReference type="RefSeq" id="WP_157719515.1">
    <property type="nucleotide sequence ID" value="NZ_LT629751.1"/>
</dbReference>
<evidence type="ECO:0000256" key="1">
    <source>
        <dbReference type="SAM" id="MobiDB-lite"/>
    </source>
</evidence>
<evidence type="ECO:0000313" key="3">
    <source>
        <dbReference type="Proteomes" id="UP000243359"/>
    </source>
</evidence>
<evidence type="ECO:0000313" key="2">
    <source>
        <dbReference type="EMBL" id="SDS40564.1"/>
    </source>
</evidence>
<protein>
    <submittedName>
        <fullName evidence="2">Uncharacterized protein</fullName>
    </submittedName>
</protein>
<proteinExistence type="predicted"/>
<dbReference type="EMBL" id="LT629751">
    <property type="protein sequence ID" value="SDS40564.1"/>
    <property type="molecule type" value="Genomic_DNA"/>
</dbReference>
<name>A0A1H1RXX8_9PSED</name>
<dbReference type="Proteomes" id="UP000243359">
    <property type="component" value="Chromosome I"/>
</dbReference>
<feature type="region of interest" description="Disordered" evidence="1">
    <location>
        <begin position="40"/>
        <end position="63"/>
    </location>
</feature>
<organism evidence="2 3">
    <name type="scientific">Pseudomonas oryzae</name>
    <dbReference type="NCBI Taxonomy" id="1392877"/>
    <lineage>
        <taxon>Bacteria</taxon>
        <taxon>Pseudomonadati</taxon>
        <taxon>Pseudomonadota</taxon>
        <taxon>Gammaproteobacteria</taxon>
        <taxon>Pseudomonadales</taxon>
        <taxon>Pseudomonadaceae</taxon>
        <taxon>Pseudomonas</taxon>
    </lineage>
</organism>
<gene>
    <name evidence="2" type="ORF">SAMN05216221_1745</name>
</gene>
<dbReference type="OrthoDB" id="7015105at2"/>
<keyword evidence="3" id="KW-1185">Reference proteome</keyword>
<reference evidence="3" key="1">
    <citation type="submission" date="2016-10" db="EMBL/GenBank/DDBJ databases">
        <authorList>
            <person name="Varghese N."/>
            <person name="Submissions S."/>
        </authorList>
    </citation>
    <scope>NUCLEOTIDE SEQUENCE [LARGE SCALE GENOMIC DNA]</scope>
    <source>
        <strain evidence="3">KCTC 32247</strain>
    </source>
</reference>
<dbReference type="AlphaFoldDB" id="A0A1H1RXX8"/>
<sequence length="137" mass="15277">MNRVAMLVGNARNWWQRRFGGARSTGLRWAPDKTLKELMAEQGLDENGRKRDPSPIPPQTGPQNDVICIVEFSYDGANGSPGHTVLGVVRLDDRAFHGLCPRSGEMLSFPWSKVRGLVRLVDSGEMIEPRDVVARYS</sequence>